<dbReference type="RefSeq" id="WP_279338189.1">
    <property type="nucleotide sequence ID" value="NZ_CP121683.1"/>
</dbReference>
<name>A0ABY8KA63_9ACTN</name>
<gene>
    <name evidence="1" type="ORF">PYS65_34150</name>
</gene>
<dbReference type="GO" id="GO:0004519">
    <property type="term" value="F:endonuclease activity"/>
    <property type="evidence" value="ECO:0007669"/>
    <property type="project" value="UniProtKB-KW"/>
</dbReference>
<dbReference type="InterPro" id="IPR038563">
    <property type="entry name" value="Endonuclease_7_sf"/>
</dbReference>
<reference evidence="1 2" key="1">
    <citation type="submission" date="2023-03" db="EMBL/GenBank/DDBJ databases">
        <authorList>
            <person name="Mo P."/>
        </authorList>
    </citation>
    <scope>NUCLEOTIDE SEQUENCE [LARGE SCALE GENOMIC DNA]</scope>
    <source>
        <strain evidence="1 2">HUAS 5</strain>
        <plasmid evidence="1 2">punmamed2</plasmid>
    </source>
</reference>
<keyword evidence="2" id="KW-1185">Reference proteome</keyword>
<protein>
    <submittedName>
        <fullName evidence="1">Endonuclease domain-containing protein</fullName>
    </submittedName>
</protein>
<proteinExistence type="predicted"/>
<dbReference type="Proteomes" id="UP001216440">
    <property type="component" value="Plasmid punmamed2"/>
</dbReference>
<accession>A0ABY8KA63</accession>
<organism evidence="1 2">
    <name type="scientific">Streptomyces cathayae</name>
    <dbReference type="NCBI Taxonomy" id="3031124"/>
    <lineage>
        <taxon>Bacteria</taxon>
        <taxon>Bacillati</taxon>
        <taxon>Actinomycetota</taxon>
        <taxon>Actinomycetes</taxon>
        <taxon>Kitasatosporales</taxon>
        <taxon>Streptomycetaceae</taxon>
        <taxon>Streptomyces</taxon>
    </lineage>
</organism>
<evidence type="ECO:0000313" key="2">
    <source>
        <dbReference type="Proteomes" id="UP001216440"/>
    </source>
</evidence>
<evidence type="ECO:0000313" key="1">
    <source>
        <dbReference type="EMBL" id="WGD45137.1"/>
    </source>
</evidence>
<dbReference type="EMBL" id="CP121683">
    <property type="protein sequence ID" value="WGD45137.1"/>
    <property type="molecule type" value="Genomic_DNA"/>
</dbReference>
<dbReference type="Pfam" id="PF02945">
    <property type="entry name" value="Endonuclease_7"/>
    <property type="match status" value="1"/>
</dbReference>
<keyword evidence="1" id="KW-0255">Endonuclease</keyword>
<keyword evidence="1" id="KW-0614">Plasmid</keyword>
<keyword evidence="1" id="KW-0540">Nuclease</keyword>
<sequence>MPTLDDMPPYRRAKLLWRWAHQGLPFVEQLVADADEYPCRMPAALPGPPGSTFAALGDDGRHHLVRAGHLLCGDQQSPAGRTHRQHYSWVESPSGPREWMGGRVDDGIVWGSAEVTWTVRLLGPCTDPGLVSRRERCIAGHYSLLHSWPPPPARTASVRRMRAALVDALGPDCHLCGRYPGAMVDHDHETGLVRGLLCGLCNRVLEECPHVSGCPRADYQLSPPAAGLGLVYPLGDEWRPRDSTRRRVIEQLGFDPFKGLPTRRMPG</sequence>
<dbReference type="InterPro" id="IPR044925">
    <property type="entry name" value="His-Me_finger_sf"/>
</dbReference>
<geneLocation type="plasmid" evidence="1 2">
    <name>punmamed2</name>
</geneLocation>
<keyword evidence="1" id="KW-0378">Hydrolase</keyword>
<dbReference type="Gene3D" id="3.40.1800.10">
    <property type="entry name" value="His-Me finger endonucleases"/>
    <property type="match status" value="1"/>
</dbReference>
<dbReference type="SUPFAM" id="SSF54060">
    <property type="entry name" value="His-Me finger endonucleases"/>
    <property type="match status" value="1"/>
</dbReference>
<dbReference type="InterPro" id="IPR004211">
    <property type="entry name" value="Endonuclease_7"/>
</dbReference>